<dbReference type="GO" id="GO:0005737">
    <property type="term" value="C:cytoplasm"/>
    <property type="evidence" value="ECO:0007669"/>
    <property type="project" value="UniProtKB-SubCell"/>
</dbReference>
<evidence type="ECO:0000256" key="3">
    <source>
        <dbReference type="ARBA" id="ARBA00022490"/>
    </source>
</evidence>
<evidence type="ECO:0000256" key="2">
    <source>
        <dbReference type="ARBA" id="ARBA00007129"/>
    </source>
</evidence>
<dbReference type="EMBL" id="FN654482">
    <property type="protein sequence ID" value="CBY34163.1"/>
    <property type="molecule type" value="Genomic_DNA"/>
</dbReference>
<dbReference type="InterPro" id="IPR025659">
    <property type="entry name" value="Tubby-like_C"/>
</dbReference>
<dbReference type="PRINTS" id="PR01573">
    <property type="entry name" value="SUPERTUBBY"/>
</dbReference>
<gene>
    <name evidence="6" type="ORF">GSOID_T00024175001</name>
</gene>
<organism evidence="6">
    <name type="scientific">Oikopleura dioica</name>
    <name type="common">Tunicate</name>
    <dbReference type="NCBI Taxonomy" id="34765"/>
    <lineage>
        <taxon>Eukaryota</taxon>
        <taxon>Metazoa</taxon>
        <taxon>Chordata</taxon>
        <taxon>Tunicata</taxon>
        <taxon>Appendicularia</taxon>
        <taxon>Copelata</taxon>
        <taxon>Oikopleuridae</taxon>
        <taxon>Oikopleura</taxon>
    </lineage>
</organism>
<dbReference type="InterPro" id="IPR018066">
    <property type="entry name" value="Tubby_C_CS"/>
</dbReference>
<feature type="compositionally biased region" description="Basic and acidic residues" evidence="4">
    <location>
        <begin position="1"/>
        <end position="13"/>
    </location>
</feature>
<dbReference type="PANTHER" id="PTHR16517">
    <property type="entry name" value="TUBBY-RELATED"/>
    <property type="match status" value="1"/>
</dbReference>
<evidence type="ECO:0000259" key="5">
    <source>
        <dbReference type="Pfam" id="PF01167"/>
    </source>
</evidence>
<evidence type="ECO:0000313" key="6">
    <source>
        <dbReference type="EMBL" id="CBY34163.1"/>
    </source>
</evidence>
<dbReference type="PANTHER" id="PTHR16517:SF153">
    <property type="entry name" value="TUB-LIKE PROTEIN 2"/>
    <property type="match status" value="1"/>
</dbReference>
<dbReference type="Gene3D" id="3.20.90.10">
    <property type="entry name" value="Tubby Protein, Chain A"/>
    <property type="match status" value="1"/>
</dbReference>
<dbReference type="FunFam" id="3.20.90.10:FF:000001">
    <property type="entry name" value="Tubby-like protein"/>
    <property type="match status" value="1"/>
</dbReference>
<dbReference type="AlphaFoldDB" id="E4YF89"/>
<reference evidence="6" key="1">
    <citation type="journal article" date="2010" name="Science">
        <title>Plasticity of animal genome architecture unmasked by rapid evolution of a pelagic tunicate.</title>
        <authorList>
            <person name="Denoeud F."/>
            <person name="Henriet S."/>
            <person name="Mungpakdee S."/>
            <person name="Aury J.M."/>
            <person name="Da Silva C."/>
            <person name="Brinkmann H."/>
            <person name="Mikhaleva J."/>
            <person name="Olsen L.C."/>
            <person name="Jubin C."/>
            <person name="Canestro C."/>
            <person name="Bouquet J.M."/>
            <person name="Danks G."/>
            <person name="Poulain J."/>
            <person name="Campsteijn C."/>
            <person name="Adamski M."/>
            <person name="Cross I."/>
            <person name="Yadetie F."/>
            <person name="Muffato M."/>
            <person name="Louis A."/>
            <person name="Butcher S."/>
            <person name="Tsagkogeorga G."/>
            <person name="Konrad A."/>
            <person name="Singh S."/>
            <person name="Jensen M.F."/>
            <person name="Cong E.H."/>
            <person name="Eikeseth-Otteraa H."/>
            <person name="Noel B."/>
            <person name="Anthouard V."/>
            <person name="Porcel B.M."/>
            <person name="Kachouri-Lafond R."/>
            <person name="Nishino A."/>
            <person name="Ugolini M."/>
            <person name="Chourrout P."/>
            <person name="Nishida H."/>
            <person name="Aasland R."/>
            <person name="Huzurbazar S."/>
            <person name="Westhof E."/>
            <person name="Delsuc F."/>
            <person name="Lehrach H."/>
            <person name="Reinhardt R."/>
            <person name="Weissenbach J."/>
            <person name="Roy S.W."/>
            <person name="Artiguenave F."/>
            <person name="Postlethwait J.H."/>
            <person name="Manak J.R."/>
            <person name="Thompson E.M."/>
            <person name="Jaillon O."/>
            <person name="Du Pasquier L."/>
            <person name="Boudinot P."/>
            <person name="Liberles D.A."/>
            <person name="Volff J.N."/>
            <person name="Philippe H."/>
            <person name="Lenhard B."/>
            <person name="Roest Crollius H."/>
            <person name="Wincker P."/>
            <person name="Chourrout D."/>
        </authorList>
    </citation>
    <scope>NUCLEOTIDE SEQUENCE [LARGE SCALE GENOMIC DNA]</scope>
</reference>
<feature type="region of interest" description="Disordered" evidence="4">
    <location>
        <begin position="1"/>
        <end position="174"/>
    </location>
</feature>
<dbReference type="PROSITE" id="PS01200">
    <property type="entry name" value="TUB_1"/>
    <property type="match status" value="1"/>
</dbReference>
<proteinExistence type="inferred from homology"/>
<dbReference type="InterPro" id="IPR000007">
    <property type="entry name" value="Tubby_C"/>
</dbReference>
<feature type="domain" description="Tubby C-terminal" evidence="5">
    <location>
        <begin position="254"/>
        <end position="498"/>
    </location>
</feature>
<dbReference type="Proteomes" id="UP000011014">
    <property type="component" value="Unassembled WGS sequence"/>
</dbReference>
<dbReference type="SUPFAM" id="SSF54518">
    <property type="entry name" value="Tubby C-terminal domain-like"/>
    <property type="match status" value="1"/>
</dbReference>
<comment type="subcellular location">
    <subcellularLocation>
        <location evidence="1">Cytoplasm</location>
    </subcellularLocation>
</comment>
<sequence length="503" mass="56952">MADIDLRKQRLEQSEQQLQAKMDRRRQKGMGGFHSGGRPMSAAGRRRPQTADRTMTPVSMPGQAEVTASNAFSNPAFDEPEVIEVISNGADIKPTSSGSSAKTKKEEHQFDEPPAVDRLVISPSEEVEEIPVPEPKPQKKKKKRVPKPEPIPQPDEPEINVPTVETQSAPVSRPKLERDDTILFKGDEFYEDQQKALNIDRPDYLNEQDVSRSDEFLAPVQPEGGPVDFRPESRMSIMTTTPPSTIDDIDDFVFRPAPQDEQIKCRISRDRKGIDNRAYPVYYLHLEREGQKKVFLLAGRKRKKTKTSAYLISTDPTELTKKSESFVAKVRSNMMGTRFTSYDNGNAYSDPGALVDPSALRRELISIAYETNVLGFKGPRKMTIVIPGMDLDCERLECQPTNEKETLTSKYDSKTKDNITVLQNKSPVWNEDSQSYVLNFHGRVTQASVKNFQIIHKKEPEYIVMQFGRVDEDVFTMDYRYPLCAIQAFSIALSSFDNKLACE</sequence>
<dbReference type="GO" id="GO:0061512">
    <property type="term" value="P:protein localization to cilium"/>
    <property type="evidence" value="ECO:0007669"/>
    <property type="project" value="TreeGrafter"/>
</dbReference>
<accession>E4YF89</accession>
<protein>
    <recommendedName>
        <fullName evidence="5">Tubby C-terminal domain-containing protein</fullName>
    </recommendedName>
</protein>
<dbReference type="Pfam" id="PF01167">
    <property type="entry name" value="Tub"/>
    <property type="match status" value="1"/>
</dbReference>
<name>E4YF89_OIKDI</name>
<evidence type="ECO:0000256" key="1">
    <source>
        <dbReference type="ARBA" id="ARBA00004496"/>
    </source>
</evidence>
<dbReference type="GO" id="GO:0005929">
    <property type="term" value="C:cilium"/>
    <property type="evidence" value="ECO:0007669"/>
    <property type="project" value="TreeGrafter"/>
</dbReference>
<evidence type="ECO:0000256" key="4">
    <source>
        <dbReference type="SAM" id="MobiDB-lite"/>
    </source>
</evidence>
<keyword evidence="3" id="KW-0963">Cytoplasm</keyword>
<comment type="similarity">
    <text evidence="2">Belongs to the TUB family.</text>
</comment>